<comment type="caution">
    <text evidence="13">The sequence shown here is derived from an EMBL/GenBank/DDBJ whole genome shotgun (WGS) entry which is preliminary data.</text>
</comment>
<keyword evidence="4" id="KW-1134">Transmembrane beta strand</keyword>
<dbReference type="Gene3D" id="2.60.40.3110">
    <property type="match status" value="1"/>
</dbReference>
<gene>
    <name evidence="13" type="ORF">QVN42_06475</name>
</gene>
<evidence type="ECO:0000313" key="13">
    <source>
        <dbReference type="EMBL" id="MDN0087043.1"/>
    </source>
</evidence>
<feature type="domain" description="PapC N-terminal" evidence="12">
    <location>
        <begin position="35"/>
        <end position="180"/>
    </location>
</feature>
<keyword evidence="5" id="KW-1029">Fimbrium biogenesis</keyword>
<evidence type="ECO:0000256" key="10">
    <source>
        <dbReference type="SAM" id="SignalP"/>
    </source>
</evidence>
<keyword evidence="6" id="KW-0812">Transmembrane</keyword>
<dbReference type="InterPro" id="IPR042186">
    <property type="entry name" value="FimD_plug_dom"/>
</dbReference>
<dbReference type="InterPro" id="IPR025949">
    <property type="entry name" value="PapC-like_C"/>
</dbReference>
<feature type="domain" description="PapC-like C-terminal" evidence="11">
    <location>
        <begin position="756"/>
        <end position="823"/>
    </location>
</feature>
<accession>A0AAW7JWG8</accession>
<dbReference type="Pfam" id="PF00577">
    <property type="entry name" value="Usher"/>
    <property type="match status" value="1"/>
</dbReference>
<dbReference type="SUPFAM" id="SSF141729">
    <property type="entry name" value="FimD N-terminal domain-like"/>
    <property type="match status" value="1"/>
</dbReference>
<dbReference type="Proteomes" id="UP001167864">
    <property type="component" value="Unassembled WGS sequence"/>
</dbReference>
<dbReference type="Pfam" id="PF13954">
    <property type="entry name" value="PapC_N"/>
    <property type="match status" value="1"/>
</dbReference>
<feature type="signal peptide" evidence="10">
    <location>
        <begin position="1"/>
        <end position="32"/>
    </location>
</feature>
<dbReference type="AlphaFoldDB" id="A0AAW7JWG8"/>
<evidence type="ECO:0000259" key="12">
    <source>
        <dbReference type="Pfam" id="PF13954"/>
    </source>
</evidence>
<dbReference type="InterPro" id="IPR043142">
    <property type="entry name" value="PapC-like_C_sf"/>
</dbReference>
<dbReference type="Gene3D" id="2.60.40.2070">
    <property type="match status" value="1"/>
</dbReference>
<proteinExistence type="inferred from homology"/>
<evidence type="ECO:0000256" key="4">
    <source>
        <dbReference type="ARBA" id="ARBA00022452"/>
    </source>
</evidence>
<comment type="similarity">
    <text evidence="2">Belongs to the fimbrial export usher family.</text>
</comment>
<reference evidence="13" key="1">
    <citation type="submission" date="2023-06" db="EMBL/GenBank/DDBJ databases">
        <authorList>
            <person name="Polev D.E."/>
            <person name="Saitova A.T."/>
            <person name="Bogumilchik E.A."/>
            <person name="Kokorina G.I."/>
            <person name="Voskresenskaia E.A."/>
        </authorList>
    </citation>
    <scope>NUCLEOTIDE SEQUENCE</scope>
    <source>
        <strain evidence="13">2145 StPb PI</strain>
    </source>
</reference>
<dbReference type="Gene3D" id="3.10.20.410">
    <property type="match status" value="1"/>
</dbReference>
<dbReference type="PANTHER" id="PTHR30451">
    <property type="entry name" value="OUTER MEMBRANE USHER PROTEIN"/>
    <property type="match status" value="1"/>
</dbReference>
<keyword evidence="8" id="KW-0472">Membrane</keyword>
<dbReference type="FunFam" id="2.60.40.2610:FF:000001">
    <property type="entry name" value="Outer membrane fimbrial usher protein"/>
    <property type="match status" value="1"/>
</dbReference>
<name>A0AAW7JWG8_9GAMM</name>
<dbReference type="RefSeq" id="WP_289817764.1">
    <property type="nucleotide sequence ID" value="NZ_JAUEHU010000005.1"/>
</dbReference>
<protein>
    <submittedName>
        <fullName evidence="13">Fimbria/pilus outer membrane usher protein</fullName>
    </submittedName>
</protein>
<dbReference type="GO" id="GO:0015473">
    <property type="term" value="F:fimbrial usher porin activity"/>
    <property type="evidence" value="ECO:0007669"/>
    <property type="project" value="InterPro"/>
</dbReference>
<organism evidence="13 14">
    <name type="scientific">Yersinia nurmii</name>
    <dbReference type="NCBI Taxonomy" id="685706"/>
    <lineage>
        <taxon>Bacteria</taxon>
        <taxon>Pseudomonadati</taxon>
        <taxon>Pseudomonadota</taxon>
        <taxon>Gammaproteobacteria</taxon>
        <taxon>Enterobacterales</taxon>
        <taxon>Yersiniaceae</taxon>
        <taxon>Yersinia</taxon>
    </lineage>
</organism>
<dbReference type="GO" id="GO:0009279">
    <property type="term" value="C:cell outer membrane"/>
    <property type="evidence" value="ECO:0007669"/>
    <property type="project" value="UniProtKB-SubCell"/>
</dbReference>
<dbReference type="Gene3D" id="2.60.40.2610">
    <property type="entry name" value="Outer membrane usher protein FimD, plug domain"/>
    <property type="match status" value="1"/>
</dbReference>
<evidence type="ECO:0000313" key="14">
    <source>
        <dbReference type="Proteomes" id="UP001167864"/>
    </source>
</evidence>
<evidence type="ECO:0000256" key="2">
    <source>
        <dbReference type="ARBA" id="ARBA00008064"/>
    </source>
</evidence>
<dbReference type="InterPro" id="IPR025885">
    <property type="entry name" value="PapC_N"/>
</dbReference>
<dbReference type="InterPro" id="IPR000015">
    <property type="entry name" value="Fimb_usher"/>
</dbReference>
<evidence type="ECO:0000256" key="7">
    <source>
        <dbReference type="ARBA" id="ARBA00022729"/>
    </source>
</evidence>
<keyword evidence="3" id="KW-0813">Transport</keyword>
<evidence type="ECO:0000256" key="9">
    <source>
        <dbReference type="ARBA" id="ARBA00023237"/>
    </source>
</evidence>
<comment type="subcellular location">
    <subcellularLocation>
        <location evidence="1">Cell outer membrane</location>
        <topology evidence="1">Multi-pass membrane protein</topology>
    </subcellularLocation>
</comment>
<dbReference type="Pfam" id="PF13953">
    <property type="entry name" value="PapC_C"/>
    <property type="match status" value="1"/>
</dbReference>
<keyword evidence="9" id="KW-0998">Cell outer membrane</keyword>
<dbReference type="PANTHER" id="PTHR30451:SF21">
    <property type="entry name" value="FIMBRIAL USHER DOMAIN-CONTAINING PROTEIN YDET-RELATED"/>
    <property type="match status" value="1"/>
</dbReference>
<dbReference type="InterPro" id="IPR037224">
    <property type="entry name" value="PapC_N_sf"/>
</dbReference>
<evidence type="ECO:0000256" key="5">
    <source>
        <dbReference type="ARBA" id="ARBA00022558"/>
    </source>
</evidence>
<evidence type="ECO:0000256" key="8">
    <source>
        <dbReference type="ARBA" id="ARBA00023136"/>
    </source>
</evidence>
<dbReference type="FunFam" id="2.60.40.3110:FF:000001">
    <property type="entry name" value="Putative fimbrial outer membrane usher"/>
    <property type="match status" value="1"/>
</dbReference>
<sequence>MEKHCKPAGFTQHILWALFAVASAAPIANVSAADYFNPYALELKEGTPQNVSLGQFSTTGSQIPGTYRVDIYLNDSKVDERSVTFVDRNGKLKPELTTKELAAMGVNIEAFSSLKTIPPNQAFSNLDQHIPEAFTRFNFNRQRLDISIPQAALNNEARDAIDPKLWNQGIPAALVNYSFTGSNTWDSRSEGTNSNYYLNLRSGANLGAWRLRNYSTYSDSNKSGREWKNINTYVQRDIQPLKGALTLGDSSTPGEVFDSVQFRGIQLASDTNMLPDSRRGFAPVVRGIAQSNAQVIIRQNGYIIYQTYVPPGSFAITDLYPTSSSGGLDVTIREADGTERSFVQPFSAVPIMQREGQLKYAVTAGKYRTTTPFAATPNFAQSTLIYGLPADTTLYGGLLTAEKYTSGVLGVGHGFGDIGSISLDATQANTSHRSGKKSQGQSYRFQYSKDITTTNTNFTLAGYRYSTEGFYTLSEANEYRENVNGWRPNYNKRSKIQLNLNQSMGGYGHLYISGYQQDYWWQSGYERNISTGYNLNQGGINYSLSYSHTQTPGVGNSDSVLAFSVQVPLDRWLANSWSTYNINHNKSGRTTQQLGLSGTALADNNLNYNIQQNYTNQGNGASGNLNANYRGTYGEVGSGYSYDKDSRRLNYNLRGGVVAHPFGVTFSQSQGETLALVKAPGASGVKVQNSNGVYTDWRGYAVVPYVSTYRKNRIALDTQTLGEDVDIDTSVQTVVPTRGAVVLADFKTRVGKRALIKLNFDGKTIPFGANASLEHDDGLSINSGIVANNEEVYLSGIPDKGSLLVEWDSNGTQEKCVADYTLPTTSDDNGSSVVTLQASCKAVMT</sequence>
<dbReference type="EMBL" id="JAUEHU010000005">
    <property type="protein sequence ID" value="MDN0087043.1"/>
    <property type="molecule type" value="Genomic_DNA"/>
</dbReference>
<dbReference type="GO" id="GO:0009297">
    <property type="term" value="P:pilus assembly"/>
    <property type="evidence" value="ECO:0007669"/>
    <property type="project" value="InterPro"/>
</dbReference>
<keyword evidence="7 10" id="KW-0732">Signal</keyword>
<evidence type="ECO:0000256" key="1">
    <source>
        <dbReference type="ARBA" id="ARBA00004571"/>
    </source>
</evidence>
<evidence type="ECO:0000259" key="11">
    <source>
        <dbReference type="Pfam" id="PF13953"/>
    </source>
</evidence>
<evidence type="ECO:0000256" key="3">
    <source>
        <dbReference type="ARBA" id="ARBA00022448"/>
    </source>
</evidence>
<feature type="chain" id="PRO_5043689732" evidence="10">
    <location>
        <begin position="33"/>
        <end position="845"/>
    </location>
</feature>
<evidence type="ECO:0000256" key="6">
    <source>
        <dbReference type="ARBA" id="ARBA00022692"/>
    </source>
</evidence>